<evidence type="ECO:0000256" key="4">
    <source>
        <dbReference type="ARBA" id="ARBA00022771"/>
    </source>
</evidence>
<dbReference type="PROSITE" id="PS00028">
    <property type="entry name" value="ZINC_FINGER_C2H2_1"/>
    <property type="match status" value="2"/>
</dbReference>
<evidence type="ECO:0000256" key="2">
    <source>
        <dbReference type="ARBA" id="ARBA00022723"/>
    </source>
</evidence>
<dbReference type="OMA" id="LNHNPKQ"/>
<dbReference type="GO" id="GO:0008270">
    <property type="term" value="F:zinc ion binding"/>
    <property type="evidence" value="ECO:0007669"/>
    <property type="project" value="UniProtKB-KW"/>
</dbReference>
<dbReference type="GO" id="GO:0006351">
    <property type="term" value="P:DNA-templated transcription"/>
    <property type="evidence" value="ECO:0007669"/>
    <property type="project" value="InterPro"/>
</dbReference>
<dbReference type="FunCoup" id="G7E653">
    <property type="interactions" value="2"/>
</dbReference>
<dbReference type="GO" id="GO:0000981">
    <property type="term" value="F:DNA-binding transcription factor activity, RNA polymerase II-specific"/>
    <property type="evidence" value="ECO:0007669"/>
    <property type="project" value="InterPro"/>
</dbReference>
<sequence>MIASGSVSAMEARQASANSAKKRRRVTKHTDSGAPKKFACDWQGCDKVFSRPDHLSRHRLNHEPVHIYRCERCPKTFVRADLLTRHVERHDKRDLLAESGESPQRGRVRQRRKMTRQDTRAQRPSQTARQPSEGTSNERDSDDDHTSDEMDSPDLQTSMHSAANALLQGRSQYEPSNGSYLPSAIQAPRDPNRLPPLASAMSSLPSYPSPPPGAHYAYHPIAGQSEFYGYTPASRSPFSMSHPLSHSVYGPGTSQHAQSPSSMSYSSPRSASILQPPRPSSVEQSYYSGHQHSQSVGSDRPSPASLANASYVLDIQRPPSATRGTLASLLLPTPGAAVHEERTKLHQSSTNLPHRTVSASTGEAASPPVPARQSHGLHPQGSPVVSYPSPGYGAAQSNVRSAHSPLAQQQLDSNANAFRIQPERSDSANSVLTGETAFAGFPGISDQMMESMISTANIAASTNGNLSQNPRMSFEAPFFSAQDYQWLFDGMQGFQDPPGFISSAPTSVEHSRTSPALQGTSTPLLPPEIAQVPEPEPEKVPGAIMAGPPPPTPIKRAPPFKTEPGVPPDDRTDATSLISERTYNKIIDHLDDVKFAANAFSPAAATDYLTLFWTNFSEAQCPLLHRPTFRPCEAHPALLCAMISIGAYCAGPEALETARAIHTKQRVRILSSPGFKPRADLWFIQASILCIIFGKLCGSRLDHEMAHVHWGSLMTVYRRSSLFSPRIVAVEPGYLQNDLDGRWRTWIEEESRKRCAFYVFALDISHSAIFRHTPSLSAFQIQLTLPCFEDEWIAPTAEIWEPMNQAAVAPPAFISALKSSLKAGLTAGPLSPSARVAVLHGLLSITFDLNWRDHFLLGLDQVDAPQKEWRETISSALNAWKARLDSALLTATYPSNAILRGSIPIYAISHTTLAIDCHQLQIFAGAQSALGLAVPGQVIEATRVSVVTWAHSRDGRAACWHAAHFLRSTLMHHNQGLFALSSSLYHVWAVYLCALVVYAYGVSTAASAGDAKSLANANRVEDALVYLDAMCTNSPEELLKVSIGSNCLGLIAAVWKIVRESKWDIAQEAARLLQRIVRPAPSSRRTLT</sequence>
<dbReference type="EMBL" id="BABT02000150">
    <property type="protein sequence ID" value="GAA98313.1"/>
    <property type="molecule type" value="Genomic_DNA"/>
</dbReference>
<evidence type="ECO:0000256" key="9">
    <source>
        <dbReference type="SAM" id="Phobius"/>
    </source>
</evidence>
<reference evidence="11 12" key="1">
    <citation type="journal article" date="2011" name="J. Gen. Appl. Microbiol.">
        <title>Draft genome sequencing of the enigmatic basidiomycete Mixia osmundae.</title>
        <authorList>
            <person name="Nishida H."/>
            <person name="Nagatsuka Y."/>
            <person name="Sugiyama J."/>
        </authorList>
    </citation>
    <scope>NUCLEOTIDE SEQUENCE [LARGE SCALE GENOMIC DNA]</scope>
    <source>
        <strain evidence="12">CBS 9802 / IAM 14324 / JCM 22182 / KY 12970</strain>
    </source>
</reference>
<dbReference type="PANTHER" id="PTHR40626">
    <property type="entry name" value="MIP31509P"/>
    <property type="match status" value="1"/>
</dbReference>
<dbReference type="InterPro" id="IPR036236">
    <property type="entry name" value="Znf_C2H2_sf"/>
</dbReference>
<feature type="transmembrane region" description="Helical" evidence="9">
    <location>
        <begin position="977"/>
        <end position="1000"/>
    </location>
</feature>
<keyword evidence="4 7" id="KW-0863">Zinc-finger</keyword>
<evidence type="ECO:0000256" key="7">
    <source>
        <dbReference type="PROSITE-ProRule" id="PRU00042"/>
    </source>
</evidence>
<evidence type="ECO:0000259" key="10">
    <source>
        <dbReference type="PROSITE" id="PS50157"/>
    </source>
</evidence>
<dbReference type="OrthoDB" id="1405595at2759"/>
<dbReference type="Proteomes" id="UP000009131">
    <property type="component" value="Unassembled WGS sequence"/>
</dbReference>
<evidence type="ECO:0000313" key="11">
    <source>
        <dbReference type="EMBL" id="GAA98313.1"/>
    </source>
</evidence>
<feature type="compositionally biased region" description="Polar residues" evidence="8">
    <location>
        <begin position="346"/>
        <end position="363"/>
    </location>
</feature>
<feature type="region of interest" description="Disordered" evidence="8">
    <location>
        <begin position="94"/>
        <end position="155"/>
    </location>
</feature>
<comment type="caution">
    <text evidence="11">The sequence shown here is derived from an EMBL/GenBank/DDBJ whole genome shotgun (WGS) entry which is preliminary data.</text>
</comment>
<dbReference type="RefSeq" id="XP_014569172.1">
    <property type="nucleotide sequence ID" value="XM_014713686.1"/>
</dbReference>
<dbReference type="GO" id="GO:0000785">
    <property type="term" value="C:chromatin"/>
    <property type="evidence" value="ECO:0007669"/>
    <property type="project" value="TreeGrafter"/>
</dbReference>
<feature type="compositionally biased region" description="Low complexity" evidence="8">
    <location>
        <begin position="254"/>
        <end position="272"/>
    </location>
</feature>
<feature type="compositionally biased region" description="Basic and acidic residues" evidence="8">
    <location>
        <begin position="136"/>
        <end position="148"/>
    </location>
</feature>
<keyword evidence="12" id="KW-1185">Reference proteome</keyword>
<dbReference type="InterPro" id="IPR013087">
    <property type="entry name" value="Znf_C2H2_type"/>
</dbReference>
<evidence type="ECO:0000256" key="3">
    <source>
        <dbReference type="ARBA" id="ARBA00022737"/>
    </source>
</evidence>
<feature type="region of interest" description="Disordered" evidence="8">
    <location>
        <begin position="502"/>
        <end position="524"/>
    </location>
</feature>
<keyword evidence="9" id="KW-0472">Membrane</keyword>
<keyword evidence="2" id="KW-0479">Metal-binding</keyword>
<dbReference type="HOGENOM" id="CLU_267072_0_0_1"/>
<gene>
    <name evidence="11" type="primary">Mo04998</name>
    <name evidence="11" type="ORF">E5Q_04998</name>
</gene>
<dbReference type="Pfam" id="PF04082">
    <property type="entry name" value="Fungal_trans"/>
    <property type="match status" value="1"/>
</dbReference>
<dbReference type="PROSITE" id="PS50157">
    <property type="entry name" value="ZINC_FINGER_C2H2_2"/>
    <property type="match status" value="2"/>
</dbReference>
<feature type="region of interest" description="Disordered" evidence="8">
    <location>
        <begin position="172"/>
        <end position="206"/>
    </location>
</feature>
<reference evidence="11 12" key="2">
    <citation type="journal article" date="2012" name="Open Biol.">
        <title>Characteristics of nucleosomes and linker DNA regions on the genome of the basidiomycete Mixia osmundae revealed by mono- and dinucleosome mapping.</title>
        <authorList>
            <person name="Nishida H."/>
            <person name="Kondo S."/>
            <person name="Matsumoto T."/>
            <person name="Suzuki Y."/>
            <person name="Yoshikawa H."/>
            <person name="Taylor T.D."/>
            <person name="Sugiyama J."/>
        </authorList>
    </citation>
    <scope>NUCLEOTIDE SEQUENCE [LARGE SCALE GENOMIC DNA]</scope>
    <source>
        <strain evidence="12">CBS 9802 / IAM 14324 / JCM 22182 / KY 12970</strain>
    </source>
</reference>
<dbReference type="CDD" id="cd12148">
    <property type="entry name" value="fungal_TF_MHR"/>
    <property type="match status" value="1"/>
</dbReference>
<dbReference type="InterPro" id="IPR051059">
    <property type="entry name" value="VerF-like"/>
</dbReference>
<feature type="region of interest" description="Disordered" evidence="8">
    <location>
        <begin position="235"/>
        <end position="303"/>
    </location>
</feature>
<dbReference type="SMART" id="SM00355">
    <property type="entry name" value="ZnF_C2H2"/>
    <property type="match status" value="2"/>
</dbReference>
<name>G7E653_MIXOS</name>
<dbReference type="SUPFAM" id="SSF57667">
    <property type="entry name" value="beta-beta-alpha zinc fingers"/>
    <property type="match status" value="1"/>
</dbReference>
<evidence type="ECO:0000256" key="1">
    <source>
        <dbReference type="ARBA" id="ARBA00004123"/>
    </source>
</evidence>
<keyword evidence="3" id="KW-0677">Repeat</keyword>
<dbReference type="AlphaFoldDB" id="G7E653"/>
<organism evidence="11 12">
    <name type="scientific">Mixia osmundae (strain CBS 9802 / IAM 14324 / JCM 22182 / KY 12970)</name>
    <dbReference type="NCBI Taxonomy" id="764103"/>
    <lineage>
        <taxon>Eukaryota</taxon>
        <taxon>Fungi</taxon>
        <taxon>Dikarya</taxon>
        <taxon>Basidiomycota</taxon>
        <taxon>Pucciniomycotina</taxon>
        <taxon>Mixiomycetes</taxon>
        <taxon>Mixiales</taxon>
        <taxon>Mixiaceae</taxon>
        <taxon>Mixia</taxon>
    </lineage>
</organism>
<evidence type="ECO:0000256" key="8">
    <source>
        <dbReference type="SAM" id="MobiDB-lite"/>
    </source>
</evidence>
<keyword evidence="5" id="KW-0862">Zinc</keyword>
<feature type="compositionally biased region" description="Low complexity" evidence="8">
    <location>
        <begin position="195"/>
        <end position="206"/>
    </location>
</feature>
<accession>G7E653</accession>
<feature type="compositionally biased region" description="Polar residues" evidence="8">
    <location>
        <begin position="122"/>
        <end position="135"/>
    </location>
</feature>
<dbReference type="InParanoid" id="G7E653"/>
<dbReference type="Gene3D" id="3.30.160.60">
    <property type="entry name" value="Classic Zinc Finger"/>
    <property type="match status" value="1"/>
</dbReference>
<dbReference type="Pfam" id="PF00096">
    <property type="entry name" value="zf-C2H2"/>
    <property type="match status" value="2"/>
</dbReference>
<feature type="region of interest" description="Disordered" evidence="8">
    <location>
        <begin position="1"/>
        <end position="37"/>
    </location>
</feature>
<feature type="compositionally biased region" description="Polar residues" evidence="8">
    <location>
        <begin position="235"/>
        <end position="244"/>
    </location>
</feature>
<feature type="region of interest" description="Disordered" evidence="8">
    <location>
        <begin position="341"/>
        <end position="398"/>
    </location>
</feature>
<proteinExistence type="predicted"/>
<feature type="compositionally biased region" description="Low complexity" evidence="8">
    <location>
        <begin position="284"/>
        <end position="295"/>
    </location>
</feature>
<comment type="subcellular location">
    <subcellularLocation>
        <location evidence="1">Nucleus</location>
    </subcellularLocation>
</comment>
<dbReference type="InterPro" id="IPR007219">
    <property type="entry name" value="XnlR_reg_dom"/>
</dbReference>
<keyword evidence="9" id="KW-0812">Transmembrane</keyword>
<dbReference type="PANTHER" id="PTHR40626:SF14">
    <property type="entry name" value="C2H2 TYPE ZINC FINGER DOMAIN PROTEIN (AFU_ORTHOLOGUE AFUA_1G02360)"/>
    <property type="match status" value="1"/>
</dbReference>
<feature type="domain" description="C2H2-type" evidence="10">
    <location>
        <begin position="68"/>
        <end position="95"/>
    </location>
</feature>
<dbReference type="eggNOG" id="KOG1721">
    <property type="taxonomic scope" value="Eukaryota"/>
</dbReference>
<dbReference type="STRING" id="764103.G7E653"/>
<keyword evidence="9" id="KW-1133">Transmembrane helix</keyword>
<feature type="compositionally biased region" description="Polar residues" evidence="8">
    <location>
        <begin position="503"/>
        <end position="523"/>
    </location>
</feature>
<evidence type="ECO:0000313" key="12">
    <source>
        <dbReference type="Proteomes" id="UP000009131"/>
    </source>
</evidence>
<dbReference type="GO" id="GO:0000978">
    <property type="term" value="F:RNA polymerase II cis-regulatory region sequence-specific DNA binding"/>
    <property type="evidence" value="ECO:0007669"/>
    <property type="project" value="InterPro"/>
</dbReference>
<keyword evidence="6" id="KW-0539">Nucleus</keyword>
<evidence type="ECO:0000256" key="5">
    <source>
        <dbReference type="ARBA" id="ARBA00022833"/>
    </source>
</evidence>
<dbReference type="GO" id="GO:0005634">
    <property type="term" value="C:nucleus"/>
    <property type="evidence" value="ECO:0007669"/>
    <property type="project" value="UniProtKB-SubCell"/>
</dbReference>
<protein>
    <recommendedName>
        <fullName evidence="10">C2H2-type domain-containing protein</fullName>
    </recommendedName>
</protein>
<evidence type="ECO:0000256" key="6">
    <source>
        <dbReference type="ARBA" id="ARBA00023242"/>
    </source>
</evidence>
<feature type="domain" description="C2H2-type" evidence="10">
    <location>
        <begin position="38"/>
        <end position="62"/>
    </location>
</feature>